<evidence type="ECO:0000313" key="3">
    <source>
        <dbReference type="Proteomes" id="UP000030669"/>
    </source>
</evidence>
<dbReference type="EMBL" id="KB469299">
    <property type="protein sequence ID" value="EPQ57176.1"/>
    <property type="molecule type" value="Genomic_DNA"/>
</dbReference>
<dbReference type="Pfam" id="PF13640">
    <property type="entry name" value="2OG-FeII_Oxy_3"/>
    <property type="match status" value="1"/>
</dbReference>
<dbReference type="PANTHER" id="PTHR33099:SF14">
    <property type="entry name" value="PROLYL 4-HYDROXYLASE ALPHA SUBUNIT FE(2+) 2OG DIOXYGENASE DOMAIN-CONTAINING PROTEIN"/>
    <property type="match status" value="1"/>
</dbReference>
<evidence type="ECO:0000313" key="2">
    <source>
        <dbReference type="EMBL" id="EPQ57176.1"/>
    </source>
</evidence>
<proteinExistence type="predicted"/>
<dbReference type="OrthoDB" id="27483at2759"/>
<gene>
    <name evidence="2" type="ORF">GLOTRDRAFT_115211</name>
</gene>
<dbReference type="KEGG" id="gtr:GLOTRDRAFT_115211"/>
<feature type="domain" description="Prolyl 4-hydroxylase alpha subunit Fe(2+) 2OG dioxygenase" evidence="1">
    <location>
        <begin position="79"/>
        <end position="171"/>
    </location>
</feature>
<dbReference type="HOGENOM" id="CLU_019613_2_1_1"/>
<accession>S7QB65</accession>
<keyword evidence="3" id="KW-1185">Reference proteome</keyword>
<reference evidence="2 3" key="1">
    <citation type="journal article" date="2012" name="Science">
        <title>The Paleozoic origin of enzymatic lignin decomposition reconstructed from 31 fungal genomes.</title>
        <authorList>
            <person name="Floudas D."/>
            <person name="Binder M."/>
            <person name="Riley R."/>
            <person name="Barry K."/>
            <person name="Blanchette R.A."/>
            <person name="Henrissat B."/>
            <person name="Martinez A.T."/>
            <person name="Otillar R."/>
            <person name="Spatafora J.W."/>
            <person name="Yadav J.S."/>
            <person name="Aerts A."/>
            <person name="Benoit I."/>
            <person name="Boyd A."/>
            <person name="Carlson A."/>
            <person name="Copeland A."/>
            <person name="Coutinho P.M."/>
            <person name="de Vries R.P."/>
            <person name="Ferreira P."/>
            <person name="Findley K."/>
            <person name="Foster B."/>
            <person name="Gaskell J."/>
            <person name="Glotzer D."/>
            <person name="Gorecki P."/>
            <person name="Heitman J."/>
            <person name="Hesse C."/>
            <person name="Hori C."/>
            <person name="Igarashi K."/>
            <person name="Jurgens J.A."/>
            <person name="Kallen N."/>
            <person name="Kersten P."/>
            <person name="Kohler A."/>
            <person name="Kuees U."/>
            <person name="Kumar T.K.A."/>
            <person name="Kuo A."/>
            <person name="LaButti K."/>
            <person name="Larrondo L.F."/>
            <person name="Lindquist E."/>
            <person name="Ling A."/>
            <person name="Lombard V."/>
            <person name="Lucas S."/>
            <person name="Lundell T."/>
            <person name="Martin R."/>
            <person name="McLaughlin D.J."/>
            <person name="Morgenstern I."/>
            <person name="Morin E."/>
            <person name="Murat C."/>
            <person name="Nagy L.G."/>
            <person name="Nolan M."/>
            <person name="Ohm R.A."/>
            <person name="Patyshakuliyeva A."/>
            <person name="Rokas A."/>
            <person name="Ruiz-Duenas F.J."/>
            <person name="Sabat G."/>
            <person name="Salamov A."/>
            <person name="Samejima M."/>
            <person name="Schmutz J."/>
            <person name="Slot J.C."/>
            <person name="St John F."/>
            <person name="Stenlid J."/>
            <person name="Sun H."/>
            <person name="Sun S."/>
            <person name="Syed K."/>
            <person name="Tsang A."/>
            <person name="Wiebenga A."/>
            <person name="Young D."/>
            <person name="Pisabarro A."/>
            <person name="Eastwood D.C."/>
            <person name="Martin F."/>
            <person name="Cullen D."/>
            <person name="Grigoriev I.V."/>
            <person name="Hibbett D.S."/>
        </authorList>
    </citation>
    <scope>NUCLEOTIDE SEQUENCE [LARGE SCALE GENOMIC DNA]</scope>
    <source>
        <strain evidence="2 3">ATCC 11539</strain>
    </source>
</reference>
<dbReference type="PANTHER" id="PTHR33099">
    <property type="entry name" value="FE2OG DIOXYGENASE DOMAIN-CONTAINING PROTEIN"/>
    <property type="match status" value="1"/>
</dbReference>
<dbReference type="InterPro" id="IPR044862">
    <property type="entry name" value="Pro_4_hyd_alph_FE2OG_OXY"/>
</dbReference>
<dbReference type="Proteomes" id="UP000030669">
    <property type="component" value="Unassembled WGS sequence"/>
</dbReference>
<dbReference type="RefSeq" id="XP_007864318.1">
    <property type="nucleotide sequence ID" value="XM_007866127.1"/>
</dbReference>
<dbReference type="Gene3D" id="2.60.120.620">
    <property type="entry name" value="q2cbj1_9rhob like domain"/>
    <property type="match status" value="1"/>
</dbReference>
<dbReference type="OMA" id="FNADTHT"/>
<name>S7QB65_GLOTA</name>
<evidence type="ECO:0000259" key="1">
    <source>
        <dbReference type="Pfam" id="PF13640"/>
    </source>
</evidence>
<organism evidence="2 3">
    <name type="scientific">Gloeophyllum trabeum (strain ATCC 11539 / FP-39264 / Madison 617)</name>
    <name type="common">Brown rot fungus</name>
    <dbReference type="NCBI Taxonomy" id="670483"/>
    <lineage>
        <taxon>Eukaryota</taxon>
        <taxon>Fungi</taxon>
        <taxon>Dikarya</taxon>
        <taxon>Basidiomycota</taxon>
        <taxon>Agaricomycotina</taxon>
        <taxon>Agaricomycetes</taxon>
        <taxon>Gloeophyllales</taxon>
        <taxon>Gloeophyllaceae</taxon>
        <taxon>Gloeophyllum</taxon>
    </lineage>
</organism>
<sequence>MSEGSEDKLQALAEACVPATFGRNQVDVLDESYRKAGKLDITHFATNVNPQQSPLIRILRSQLLEGGDAEKAIKVQLYKLNTYGKGSFFKPHQDTPRAENMFGSLVIIYPSAHEGGTLIFRHKGEEWSFDAAEALAGKPPNSVAYAMFYSDVEHEVTMVDSGYRVTLTYNLYYDDLQAVVPMPVSTLSQEDLLKETFQRLLEDTTFLPEGGRLGFGLRHQYPIDPSRRSLRNIFAILKGSDGILKRVAEKLSLDVSLRVIYWEEGDEKMIMSGPNEFEYIYEHEGPEDMTALDEMDGTMIQEGENRDWRKVQKVYWVTPFNAVRNRHEQPHVAHFGNEASLSYVYGDVALLIQVGPFGKRARTG</sequence>
<dbReference type="eggNOG" id="ENOG502S5RF">
    <property type="taxonomic scope" value="Eukaryota"/>
</dbReference>
<dbReference type="AlphaFoldDB" id="S7QB65"/>
<dbReference type="GeneID" id="19300003"/>
<protein>
    <recommendedName>
        <fullName evidence="1">Prolyl 4-hydroxylase alpha subunit Fe(2+) 2OG dioxygenase domain-containing protein</fullName>
    </recommendedName>
</protein>